<dbReference type="InterPro" id="IPR011990">
    <property type="entry name" value="TPR-like_helical_dom_sf"/>
</dbReference>
<dbReference type="SMART" id="SM00028">
    <property type="entry name" value="TPR"/>
    <property type="match status" value="3"/>
</dbReference>
<name>A0A9D4YU20_CHLVU</name>
<dbReference type="InterPro" id="IPR013105">
    <property type="entry name" value="TPR_2"/>
</dbReference>
<keyword evidence="6" id="KW-1185">Reference proteome</keyword>
<evidence type="ECO:0000313" key="5">
    <source>
        <dbReference type="EMBL" id="KAI3426240.1"/>
    </source>
</evidence>
<proteinExistence type="predicted"/>
<dbReference type="SUPFAM" id="SSF48452">
    <property type="entry name" value="TPR-like"/>
    <property type="match status" value="1"/>
</dbReference>
<feature type="region of interest" description="Disordered" evidence="4">
    <location>
        <begin position="160"/>
        <end position="190"/>
    </location>
</feature>
<evidence type="ECO:0000256" key="1">
    <source>
        <dbReference type="ARBA" id="ARBA00022737"/>
    </source>
</evidence>
<keyword evidence="2 3" id="KW-0802">TPR repeat</keyword>
<dbReference type="Proteomes" id="UP001055712">
    <property type="component" value="Unassembled WGS sequence"/>
</dbReference>
<gene>
    <name evidence="5" type="ORF">D9Q98_008616</name>
</gene>
<accession>A0A9D4YU20</accession>
<evidence type="ECO:0000313" key="6">
    <source>
        <dbReference type="Proteomes" id="UP001055712"/>
    </source>
</evidence>
<dbReference type="PANTHER" id="PTHR15544">
    <property type="entry name" value="OSMOSIS RESPONSIVE FACTOR"/>
    <property type="match status" value="1"/>
</dbReference>
<dbReference type="AlphaFoldDB" id="A0A9D4YU20"/>
<feature type="repeat" description="TPR" evidence="3">
    <location>
        <begin position="113"/>
        <end position="146"/>
    </location>
</feature>
<feature type="region of interest" description="Disordered" evidence="4">
    <location>
        <begin position="1"/>
        <end position="37"/>
    </location>
</feature>
<evidence type="ECO:0000256" key="3">
    <source>
        <dbReference type="PROSITE-ProRule" id="PRU00339"/>
    </source>
</evidence>
<dbReference type="Gene3D" id="1.25.40.10">
    <property type="entry name" value="Tetratricopeptide repeat domain"/>
    <property type="match status" value="1"/>
</dbReference>
<evidence type="ECO:0000256" key="2">
    <source>
        <dbReference type="ARBA" id="ARBA00022803"/>
    </source>
</evidence>
<protein>
    <submittedName>
        <fullName evidence="5">Uncharacterized protein</fullName>
    </submittedName>
</protein>
<organism evidence="5 6">
    <name type="scientific">Chlorella vulgaris</name>
    <name type="common">Green alga</name>
    <dbReference type="NCBI Taxonomy" id="3077"/>
    <lineage>
        <taxon>Eukaryota</taxon>
        <taxon>Viridiplantae</taxon>
        <taxon>Chlorophyta</taxon>
        <taxon>core chlorophytes</taxon>
        <taxon>Trebouxiophyceae</taxon>
        <taxon>Chlorellales</taxon>
        <taxon>Chlorellaceae</taxon>
        <taxon>Chlorella clade</taxon>
        <taxon>Chlorella</taxon>
    </lineage>
</organism>
<dbReference type="PROSITE" id="PS50005">
    <property type="entry name" value="TPR"/>
    <property type="match status" value="1"/>
</dbReference>
<sequence>MKPFVIQSGSRATRPIALAASDSEDEEPGSSAPVPGATPAVYTAAQCKDAGDAAAAAGQWSLALRHWDAALAQAPAEAHKLHEAKAQVWLEVGQDWKAVQCARRAVELQPGWAEAHLTLARAHMNMGEPELAVQSCEQALLLEPQHSEAAAELASMQAVTARRQHSGSAAAGQRASVLREPADGNGLEPH</sequence>
<comment type="caution">
    <text evidence="5">The sequence shown here is derived from an EMBL/GenBank/DDBJ whole genome shotgun (WGS) entry which is preliminary data.</text>
</comment>
<dbReference type="Pfam" id="PF07719">
    <property type="entry name" value="TPR_2"/>
    <property type="match status" value="1"/>
</dbReference>
<dbReference type="OrthoDB" id="2423701at2759"/>
<reference evidence="5" key="1">
    <citation type="journal article" date="2019" name="Plant J.">
        <title>Chlorella vulgaris genome assembly and annotation reveals the molecular basis for metabolic acclimation to high light conditions.</title>
        <authorList>
            <person name="Cecchin M."/>
            <person name="Marcolungo L."/>
            <person name="Rossato M."/>
            <person name="Girolomoni L."/>
            <person name="Cosentino E."/>
            <person name="Cuine S."/>
            <person name="Li-Beisson Y."/>
            <person name="Delledonne M."/>
            <person name="Ballottari M."/>
        </authorList>
    </citation>
    <scope>NUCLEOTIDE SEQUENCE</scope>
    <source>
        <strain evidence="5">211/11P</strain>
    </source>
</reference>
<dbReference type="InterPro" id="IPR019734">
    <property type="entry name" value="TPR_rpt"/>
</dbReference>
<dbReference type="PANTHER" id="PTHR15544:SF0">
    <property type="entry name" value="TETRATRICOPEPTIDE REPEAT PROTEIN 33"/>
    <property type="match status" value="1"/>
</dbReference>
<dbReference type="EMBL" id="SIDB01000011">
    <property type="protein sequence ID" value="KAI3426240.1"/>
    <property type="molecule type" value="Genomic_DNA"/>
</dbReference>
<dbReference type="InterPro" id="IPR052658">
    <property type="entry name" value="TPR-containing"/>
</dbReference>
<reference evidence="5" key="2">
    <citation type="submission" date="2020-11" db="EMBL/GenBank/DDBJ databases">
        <authorList>
            <person name="Cecchin M."/>
            <person name="Marcolungo L."/>
            <person name="Rossato M."/>
            <person name="Girolomoni L."/>
            <person name="Cosentino E."/>
            <person name="Cuine S."/>
            <person name="Li-Beisson Y."/>
            <person name="Delledonne M."/>
            <person name="Ballottari M."/>
        </authorList>
    </citation>
    <scope>NUCLEOTIDE SEQUENCE</scope>
    <source>
        <strain evidence="5">211/11P</strain>
        <tissue evidence="5">Whole cell</tissue>
    </source>
</reference>
<keyword evidence="1" id="KW-0677">Repeat</keyword>
<evidence type="ECO:0000256" key="4">
    <source>
        <dbReference type="SAM" id="MobiDB-lite"/>
    </source>
</evidence>